<organism evidence="2 3">
    <name type="scientific">Cryptolaemus montrouzieri</name>
    <dbReference type="NCBI Taxonomy" id="559131"/>
    <lineage>
        <taxon>Eukaryota</taxon>
        <taxon>Metazoa</taxon>
        <taxon>Ecdysozoa</taxon>
        <taxon>Arthropoda</taxon>
        <taxon>Hexapoda</taxon>
        <taxon>Insecta</taxon>
        <taxon>Pterygota</taxon>
        <taxon>Neoptera</taxon>
        <taxon>Endopterygota</taxon>
        <taxon>Coleoptera</taxon>
        <taxon>Polyphaga</taxon>
        <taxon>Cucujiformia</taxon>
        <taxon>Coccinelloidea</taxon>
        <taxon>Coccinellidae</taxon>
        <taxon>Scymninae</taxon>
        <taxon>Scymnini</taxon>
        <taxon>Cryptolaemus</taxon>
    </lineage>
</organism>
<evidence type="ECO:0000313" key="3">
    <source>
        <dbReference type="Proteomes" id="UP001516400"/>
    </source>
</evidence>
<feature type="region of interest" description="Disordered" evidence="1">
    <location>
        <begin position="1"/>
        <end position="47"/>
    </location>
</feature>
<proteinExistence type="predicted"/>
<gene>
    <name evidence="2" type="ORF">HHI36_003054</name>
</gene>
<comment type="caution">
    <text evidence="2">The sequence shown here is derived from an EMBL/GenBank/DDBJ whole genome shotgun (WGS) entry which is preliminary data.</text>
</comment>
<sequence length="439" mass="48593">MSALLDEVDQEIEARRQSSEVAIQDEHTSSTNLSNGGIKKEEKPSVKIMGMETSESCEGGKKWQSANSSVLPTLSTRVNEHVAPPQEIYLDKALPPQSQILVADSATETEKNTGDNPAVVLAGKMTLSVISLENENLEIEECDNADKNERSKRETVESSKPDIKEVINDIIEEAIENLENSEIGEIPIENQEGPNDIPNEIGENELNKDINKNIGTTENIVEVIEDNTILNANVHDEIDFNRQEEKLDDNENANNINSRIDELNQSSLPAGNISKDANIPHLSLNAKSSSEESGSTVLSVSNQGSVINMNTRDVQNEDKKETEEDSTSEKEESEVEYEEESEEEIEISEEEVEEGEIEDEANRETSRLQSQDRLNSNGSAVLINGAIPHNGTPEEEDSGEEELVEEIIEEYSEEEEEQEESEEETNDAIHLSSNGNGED</sequence>
<dbReference type="Proteomes" id="UP001516400">
    <property type="component" value="Unassembled WGS sequence"/>
</dbReference>
<dbReference type="EMBL" id="JABFTP020000185">
    <property type="protein sequence ID" value="KAL3288620.1"/>
    <property type="molecule type" value="Genomic_DNA"/>
</dbReference>
<feature type="compositionally biased region" description="Acidic residues" evidence="1">
    <location>
        <begin position="1"/>
        <end position="11"/>
    </location>
</feature>
<protein>
    <submittedName>
        <fullName evidence="2">Uncharacterized protein</fullName>
    </submittedName>
</protein>
<feature type="region of interest" description="Disordered" evidence="1">
    <location>
        <begin position="286"/>
        <end position="439"/>
    </location>
</feature>
<feature type="compositionally biased region" description="Acidic residues" evidence="1">
    <location>
        <begin position="393"/>
        <end position="426"/>
    </location>
</feature>
<feature type="compositionally biased region" description="Basic and acidic residues" evidence="1">
    <location>
        <begin position="314"/>
        <end position="330"/>
    </location>
</feature>
<feature type="compositionally biased region" description="Low complexity" evidence="1">
    <location>
        <begin position="286"/>
        <end position="301"/>
    </location>
</feature>
<keyword evidence="3" id="KW-1185">Reference proteome</keyword>
<feature type="compositionally biased region" description="Polar residues" evidence="1">
    <location>
        <begin position="302"/>
        <end position="313"/>
    </location>
</feature>
<feature type="compositionally biased region" description="Basic and acidic residues" evidence="1">
    <location>
        <begin position="12"/>
        <end position="28"/>
    </location>
</feature>
<evidence type="ECO:0000256" key="1">
    <source>
        <dbReference type="SAM" id="MobiDB-lite"/>
    </source>
</evidence>
<feature type="compositionally biased region" description="Polar residues" evidence="1">
    <location>
        <begin position="367"/>
        <end position="379"/>
    </location>
</feature>
<dbReference type="AlphaFoldDB" id="A0ABD2PDU4"/>
<evidence type="ECO:0000313" key="2">
    <source>
        <dbReference type="EMBL" id="KAL3288620.1"/>
    </source>
</evidence>
<name>A0ABD2PDU4_9CUCU</name>
<reference evidence="2 3" key="1">
    <citation type="journal article" date="2021" name="BMC Biol.">
        <title>Horizontally acquired antibacterial genes associated with adaptive radiation of ladybird beetles.</title>
        <authorList>
            <person name="Li H.S."/>
            <person name="Tang X.F."/>
            <person name="Huang Y.H."/>
            <person name="Xu Z.Y."/>
            <person name="Chen M.L."/>
            <person name="Du X.Y."/>
            <person name="Qiu B.Y."/>
            <person name="Chen P.T."/>
            <person name="Zhang W."/>
            <person name="Slipinski A."/>
            <person name="Escalona H.E."/>
            <person name="Waterhouse R.M."/>
            <person name="Zwick A."/>
            <person name="Pang H."/>
        </authorList>
    </citation>
    <scope>NUCLEOTIDE SEQUENCE [LARGE SCALE GENOMIC DNA]</scope>
    <source>
        <strain evidence="2">SYSU2018</strain>
    </source>
</reference>
<accession>A0ABD2PDU4</accession>
<feature type="compositionally biased region" description="Acidic residues" evidence="1">
    <location>
        <begin position="331"/>
        <end position="359"/>
    </location>
</feature>